<reference evidence="2" key="1">
    <citation type="journal article" date="2021" name="Nat. Commun.">
        <title>Genetic determinants of endophytism in the Arabidopsis root mycobiome.</title>
        <authorList>
            <person name="Mesny F."/>
            <person name="Miyauchi S."/>
            <person name="Thiergart T."/>
            <person name="Pickel B."/>
            <person name="Atanasova L."/>
            <person name="Karlsson M."/>
            <person name="Huettel B."/>
            <person name="Barry K.W."/>
            <person name="Haridas S."/>
            <person name="Chen C."/>
            <person name="Bauer D."/>
            <person name="Andreopoulos W."/>
            <person name="Pangilinan J."/>
            <person name="LaButti K."/>
            <person name="Riley R."/>
            <person name="Lipzen A."/>
            <person name="Clum A."/>
            <person name="Drula E."/>
            <person name="Henrissat B."/>
            <person name="Kohler A."/>
            <person name="Grigoriev I.V."/>
            <person name="Martin F.M."/>
            <person name="Hacquard S."/>
        </authorList>
    </citation>
    <scope>NUCLEOTIDE SEQUENCE</scope>
    <source>
        <strain evidence="2">MPI-SDFR-AT-0120</strain>
    </source>
</reference>
<evidence type="ECO:0000256" key="1">
    <source>
        <dbReference type="SAM" id="SignalP"/>
    </source>
</evidence>
<keyword evidence="1" id="KW-0732">Signal</keyword>
<comment type="caution">
    <text evidence="2">The sequence shown here is derived from an EMBL/GenBank/DDBJ whole genome shotgun (WGS) entry which is preliminary data.</text>
</comment>
<sequence>MHFSNSIALLGMSIFFTTSSAMPFDLNTTLMAREAASECTIKYELTEFLPRPAGGRQSVIKASLLDGYDPTTPLMNPTIQDLKWLGKDGSPVAEVSMDNAVELNEHGVFIHGIKGNNNMMIMWQKSPDNPEGSEWLDFYYGPPDAGLLRWKDLDEDVGYAGCPSKGIWWYKRDGTSRTRTTHCWWTC</sequence>
<dbReference type="Proteomes" id="UP000813461">
    <property type="component" value="Unassembled WGS sequence"/>
</dbReference>
<feature type="signal peptide" evidence="1">
    <location>
        <begin position="1"/>
        <end position="21"/>
    </location>
</feature>
<feature type="chain" id="PRO_5035437806" evidence="1">
    <location>
        <begin position="22"/>
        <end position="187"/>
    </location>
</feature>
<protein>
    <submittedName>
        <fullName evidence="2">Uncharacterized protein</fullName>
    </submittedName>
</protein>
<organism evidence="2 3">
    <name type="scientific">Paraphoma chrysanthemicola</name>
    <dbReference type="NCBI Taxonomy" id="798071"/>
    <lineage>
        <taxon>Eukaryota</taxon>
        <taxon>Fungi</taxon>
        <taxon>Dikarya</taxon>
        <taxon>Ascomycota</taxon>
        <taxon>Pezizomycotina</taxon>
        <taxon>Dothideomycetes</taxon>
        <taxon>Pleosporomycetidae</taxon>
        <taxon>Pleosporales</taxon>
        <taxon>Pleosporineae</taxon>
        <taxon>Phaeosphaeriaceae</taxon>
        <taxon>Paraphoma</taxon>
    </lineage>
</organism>
<proteinExistence type="predicted"/>
<evidence type="ECO:0000313" key="2">
    <source>
        <dbReference type="EMBL" id="KAH7093504.1"/>
    </source>
</evidence>
<accession>A0A8K0RDD2</accession>
<dbReference type="AlphaFoldDB" id="A0A8K0RDD2"/>
<dbReference type="EMBL" id="JAGMVJ010000002">
    <property type="protein sequence ID" value="KAH7093504.1"/>
    <property type="molecule type" value="Genomic_DNA"/>
</dbReference>
<evidence type="ECO:0000313" key="3">
    <source>
        <dbReference type="Proteomes" id="UP000813461"/>
    </source>
</evidence>
<keyword evidence="3" id="KW-1185">Reference proteome</keyword>
<dbReference type="OrthoDB" id="10282620at2759"/>
<gene>
    <name evidence="2" type="ORF">FB567DRAFT_175091</name>
</gene>
<name>A0A8K0RDD2_9PLEO</name>